<dbReference type="Gene3D" id="3.10.129.10">
    <property type="entry name" value="Hotdog Thioesterase"/>
    <property type="match status" value="1"/>
</dbReference>
<evidence type="ECO:0000313" key="1">
    <source>
        <dbReference type="EMBL" id="PIQ87548.1"/>
    </source>
</evidence>
<dbReference type="AlphaFoldDB" id="A0A2H0LT17"/>
<proteinExistence type="predicted"/>
<sequence>MATESKVYSFNQIQVFFKHTDQHGFIHPYNFLEWTSYVREAFFQEKVPNFLELTDGRIKMMTTRITCDLFLDCMFGDKLEAHITFEKIRHYSFNVKTTFLNLRLSKVVCATEHTLVFVDSERGKFASIPTELLQPVLEHSKDVKKSYHN</sequence>
<accession>A0A2H0LT17</accession>
<organism evidence="1 2">
    <name type="scientific">Candidatus Abzuiibacterium crystallinum</name>
    <dbReference type="NCBI Taxonomy" id="1974748"/>
    <lineage>
        <taxon>Bacteria</taxon>
        <taxon>Pseudomonadati</taxon>
        <taxon>Candidatus Omnitrophota</taxon>
        <taxon>Candidatus Abzuiibacterium</taxon>
    </lineage>
</organism>
<protein>
    <recommendedName>
        <fullName evidence="3">Thioesterase</fullName>
    </recommendedName>
</protein>
<dbReference type="SUPFAM" id="SSF54637">
    <property type="entry name" value="Thioesterase/thiol ester dehydrase-isomerase"/>
    <property type="match status" value="1"/>
</dbReference>
<dbReference type="Proteomes" id="UP000230859">
    <property type="component" value="Unassembled WGS sequence"/>
</dbReference>
<name>A0A2H0LT17_9BACT</name>
<gene>
    <name evidence="1" type="ORF">COV74_00305</name>
</gene>
<evidence type="ECO:0008006" key="3">
    <source>
        <dbReference type="Google" id="ProtNLM"/>
    </source>
</evidence>
<dbReference type="Pfam" id="PF13279">
    <property type="entry name" value="4HBT_2"/>
    <property type="match status" value="1"/>
</dbReference>
<reference evidence="1 2" key="1">
    <citation type="submission" date="2017-09" db="EMBL/GenBank/DDBJ databases">
        <title>Depth-based differentiation of microbial function through sediment-hosted aquifers and enrichment of novel symbionts in the deep terrestrial subsurface.</title>
        <authorList>
            <person name="Probst A.J."/>
            <person name="Ladd B."/>
            <person name="Jarett J.K."/>
            <person name="Geller-Mcgrath D.E."/>
            <person name="Sieber C.M."/>
            <person name="Emerson J.B."/>
            <person name="Anantharaman K."/>
            <person name="Thomas B.C."/>
            <person name="Malmstrom R."/>
            <person name="Stieglmeier M."/>
            <person name="Klingl A."/>
            <person name="Woyke T."/>
            <person name="Ryan C.M."/>
            <person name="Banfield J.F."/>
        </authorList>
    </citation>
    <scope>NUCLEOTIDE SEQUENCE [LARGE SCALE GENOMIC DNA]</scope>
    <source>
        <strain evidence="1">CG11_big_fil_rev_8_21_14_0_20_45_26</strain>
    </source>
</reference>
<dbReference type="CDD" id="cd00586">
    <property type="entry name" value="4HBT"/>
    <property type="match status" value="1"/>
</dbReference>
<comment type="caution">
    <text evidence="1">The sequence shown here is derived from an EMBL/GenBank/DDBJ whole genome shotgun (WGS) entry which is preliminary data.</text>
</comment>
<dbReference type="InterPro" id="IPR029069">
    <property type="entry name" value="HotDog_dom_sf"/>
</dbReference>
<evidence type="ECO:0000313" key="2">
    <source>
        <dbReference type="Proteomes" id="UP000230859"/>
    </source>
</evidence>
<dbReference type="EMBL" id="PCVY01000003">
    <property type="protein sequence ID" value="PIQ87548.1"/>
    <property type="molecule type" value="Genomic_DNA"/>
</dbReference>